<reference evidence="3" key="1">
    <citation type="journal article" date="2013" name="Science">
        <title>The Amborella genome and the evolution of flowering plants.</title>
        <authorList>
            <consortium name="Amborella Genome Project"/>
        </authorList>
    </citation>
    <scope>NUCLEOTIDE SEQUENCE [LARGE SCALE GENOMIC DNA]</scope>
</reference>
<evidence type="ECO:0000313" key="3">
    <source>
        <dbReference type="Proteomes" id="UP000017836"/>
    </source>
</evidence>
<sequence>MSKEGPPVQTSRFSSETADERSKPRSSHAFDSISERIGTEPPRLITGIPSILPTISTFDTDTPRTGVVEGGASTLEHFTKGSRIEEPPLFTPTSFSKTMTDK</sequence>
<dbReference type="EMBL" id="KI392616">
    <property type="protein sequence ID" value="ERN12239.1"/>
    <property type="molecule type" value="Genomic_DNA"/>
</dbReference>
<proteinExistence type="predicted"/>
<protein>
    <submittedName>
        <fullName evidence="2">Uncharacterized protein</fullName>
    </submittedName>
</protein>
<feature type="region of interest" description="Disordered" evidence="1">
    <location>
        <begin position="1"/>
        <end position="45"/>
    </location>
</feature>
<dbReference type="Proteomes" id="UP000017836">
    <property type="component" value="Unassembled WGS sequence"/>
</dbReference>
<accession>W1PWJ5</accession>
<dbReference type="Gramene" id="ERN12239">
    <property type="protein sequence ID" value="ERN12239"/>
    <property type="gene ID" value="AMTR_s00034p00217660"/>
</dbReference>
<gene>
    <name evidence="2" type="ORF">AMTR_s00034p00217660</name>
</gene>
<keyword evidence="3" id="KW-1185">Reference proteome</keyword>
<evidence type="ECO:0000256" key="1">
    <source>
        <dbReference type="SAM" id="MobiDB-lite"/>
    </source>
</evidence>
<name>W1PWJ5_AMBTC</name>
<evidence type="ECO:0000313" key="2">
    <source>
        <dbReference type="EMBL" id="ERN12239.1"/>
    </source>
</evidence>
<dbReference type="HOGENOM" id="CLU_160244_0_0_1"/>
<dbReference type="AlphaFoldDB" id="W1PWJ5"/>
<organism evidence="2 3">
    <name type="scientific">Amborella trichopoda</name>
    <dbReference type="NCBI Taxonomy" id="13333"/>
    <lineage>
        <taxon>Eukaryota</taxon>
        <taxon>Viridiplantae</taxon>
        <taxon>Streptophyta</taxon>
        <taxon>Embryophyta</taxon>
        <taxon>Tracheophyta</taxon>
        <taxon>Spermatophyta</taxon>
        <taxon>Magnoliopsida</taxon>
        <taxon>Amborellales</taxon>
        <taxon>Amborellaceae</taxon>
        <taxon>Amborella</taxon>
    </lineage>
</organism>